<dbReference type="InterPro" id="IPR004465">
    <property type="entry name" value="RNR_NrdI"/>
</dbReference>
<evidence type="ECO:0000256" key="2">
    <source>
        <dbReference type="ARBA" id="ARBA00009942"/>
    </source>
</evidence>
<organism evidence="4 5">
    <name type="scientific">Paenibacillus pectinilyticus</name>
    <dbReference type="NCBI Taxonomy" id="512399"/>
    <lineage>
        <taxon>Bacteria</taxon>
        <taxon>Bacillati</taxon>
        <taxon>Bacillota</taxon>
        <taxon>Bacilli</taxon>
        <taxon>Bacillales</taxon>
        <taxon>Paenibacillaceae</taxon>
        <taxon>Paenibacillus</taxon>
    </lineage>
</organism>
<dbReference type="RefSeq" id="WP_065859124.1">
    <property type="nucleotide sequence ID" value="NZ_LYPC01000030.1"/>
</dbReference>
<evidence type="ECO:0000256" key="1">
    <source>
        <dbReference type="ARBA" id="ARBA00003999"/>
    </source>
</evidence>
<comment type="function">
    <text evidence="1 3">Probably involved in ribonucleotide reductase function.</text>
</comment>
<evidence type="ECO:0000313" key="5">
    <source>
        <dbReference type="Proteomes" id="UP000093309"/>
    </source>
</evidence>
<dbReference type="Gene3D" id="3.40.50.360">
    <property type="match status" value="1"/>
</dbReference>
<dbReference type="PANTHER" id="PTHR37297">
    <property type="entry name" value="PROTEIN NRDI"/>
    <property type="match status" value="1"/>
</dbReference>
<dbReference type="Proteomes" id="UP000093309">
    <property type="component" value="Unassembled WGS sequence"/>
</dbReference>
<dbReference type="InterPro" id="IPR029039">
    <property type="entry name" value="Flavoprotein-like_sf"/>
</dbReference>
<dbReference type="OrthoDB" id="350535at2"/>
<dbReference type="AlphaFoldDB" id="A0A1C0ZRH8"/>
<comment type="caution">
    <text evidence="4">The sequence shown here is derived from an EMBL/GenBank/DDBJ whole genome shotgun (WGS) entry which is preliminary data.</text>
</comment>
<reference evidence="5" key="1">
    <citation type="submission" date="2016-05" db="EMBL/GenBank/DDBJ databases">
        <title>Paenibacillus oryzae. sp. nov., isolated from the rice root.</title>
        <authorList>
            <person name="Zhang J."/>
            <person name="Zhang X."/>
        </authorList>
    </citation>
    <scope>NUCLEOTIDE SEQUENCE [LARGE SCALE GENOMIC DNA]</scope>
    <source>
        <strain evidence="5">KCTC13222</strain>
    </source>
</reference>
<name>A0A1C0ZRH8_9BACL</name>
<keyword evidence="5" id="KW-1185">Reference proteome</keyword>
<sequence>MLIAYDSKTGNVRRFIAKLQMPAVQIEDAMTMDEPFVLVTYTTGFGQIPPKVASFLESNSSRLQGVAASGNRNWGDGFAKSADTISALYDVPVLSKFELSGTKNDVERFVQGVQAIAAH</sequence>
<dbReference type="InterPro" id="IPR020852">
    <property type="entry name" value="RNR_Ib_NrdI_bac"/>
</dbReference>
<dbReference type="PANTHER" id="PTHR37297:SF1">
    <property type="entry name" value="PROTEIN NRDI"/>
    <property type="match status" value="1"/>
</dbReference>
<evidence type="ECO:0000313" key="4">
    <source>
        <dbReference type="EMBL" id="OCT10672.1"/>
    </source>
</evidence>
<dbReference type="NCBIfam" id="TIGR00333">
    <property type="entry name" value="nrdI"/>
    <property type="match status" value="1"/>
</dbReference>
<proteinExistence type="inferred from homology"/>
<comment type="similarity">
    <text evidence="2 3">Belongs to the NrdI family.</text>
</comment>
<dbReference type="EMBL" id="LYPC01000030">
    <property type="protein sequence ID" value="OCT10672.1"/>
    <property type="molecule type" value="Genomic_DNA"/>
</dbReference>
<dbReference type="HAMAP" id="MF_00128">
    <property type="entry name" value="NrdI"/>
    <property type="match status" value="1"/>
</dbReference>
<dbReference type="STRING" id="512399.A8709_22805"/>
<gene>
    <name evidence="3" type="primary">nrdI</name>
    <name evidence="4" type="ORF">A8709_22805</name>
</gene>
<dbReference type="GO" id="GO:0010181">
    <property type="term" value="F:FMN binding"/>
    <property type="evidence" value="ECO:0007669"/>
    <property type="project" value="InterPro"/>
</dbReference>
<accession>A0A1C0ZRH8</accession>
<protein>
    <recommendedName>
        <fullName evidence="3">Protein NrdI</fullName>
    </recommendedName>
</protein>
<dbReference type="Pfam" id="PF07972">
    <property type="entry name" value="Flavodoxin_NdrI"/>
    <property type="match status" value="1"/>
</dbReference>
<dbReference type="SUPFAM" id="SSF52218">
    <property type="entry name" value="Flavoproteins"/>
    <property type="match status" value="1"/>
</dbReference>
<evidence type="ECO:0000256" key="3">
    <source>
        <dbReference type="HAMAP-Rule" id="MF_00128"/>
    </source>
</evidence>
<dbReference type="PIRSF" id="PIRSF005087">
    <property type="entry name" value="NrdI"/>
    <property type="match status" value="1"/>
</dbReference>